<gene>
    <name evidence="1" type="ORF">CEPIT_LOCUS5508</name>
</gene>
<dbReference type="EMBL" id="CAMAPF010000029">
    <property type="protein sequence ID" value="CAH9075567.1"/>
    <property type="molecule type" value="Genomic_DNA"/>
</dbReference>
<evidence type="ECO:0000313" key="2">
    <source>
        <dbReference type="Proteomes" id="UP001152523"/>
    </source>
</evidence>
<name>A0AAV0CJ64_9ASTE</name>
<organism evidence="1 2">
    <name type="scientific">Cuscuta epithymum</name>
    <dbReference type="NCBI Taxonomy" id="186058"/>
    <lineage>
        <taxon>Eukaryota</taxon>
        <taxon>Viridiplantae</taxon>
        <taxon>Streptophyta</taxon>
        <taxon>Embryophyta</taxon>
        <taxon>Tracheophyta</taxon>
        <taxon>Spermatophyta</taxon>
        <taxon>Magnoliopsida</taxon>
        <taxon>eudicotyledons</taxon>
        <taxon>Gunneridae</taxon>
        <taxon>Pentapetalae</taxon>
        <taxon>asterids</taxon>
        <taxon>lamiids</taxon>
        <taxon>Solanales</taxon>
        <taxon>Convolvulaceae</taxon>
        <taxon>Cuscuteae</taxon>
        <taxon>Cuscuta</taxon>
        <taxon>Cuscuta subgen. Cuscuta</taxon>
    </lineage>
</organism>
<accession>A0AAV0CJ64</accession>
<sequence>MLDTPFPLLWKPATKHANRSSGTACWISPSQAHLATAFFSEIKSSLVSFRFLHHCRIRNQRRGIYNFSSVIQTFRHLEKEKLLNQDNEVVERTTLGREVEEGGPEG</sequence>
<keyword evidence="2" id="KW-1185">Reference proteome</keyword>
<proteinExistence type="predicted"/>
<dbReference type="Proteomes" id="UP001152523">
    <property type="component" value="Unassembled WGS sequence"/>
</dbReference>
<dbReference type="AlphaFoldDB" id="A0AAV0CJ64"/>
<protein>
    <submittedName>
        <fullName evidence="1">Uncharacterized protein</fullName>
    </submittedName>
</protein>
<reference evidence="1" key="1">
    <citation type="submission" date="2022-07" db="EMBL/GenBank/DDBJ databases">
        <authorList>
            <person name="Macas J."/>
            <person name="Novak P."/>
            <person name="Neumann P."/>
        </authorList>
    </citation>
    <scope>NUCLEOTIDE SEQUENCE</scope>
</reference>
<comment type="caution">
    <text evidence="1">The sequence shown here is derived from an EMBL/GenBank/DDBJ whole genome shotgun (WGS) entry which is preliminary data.</text>
</comment>
<evidence type="ECO:0000313" key="1">
    <source>
        <dbReference type="EMBL" id="CAH9075567.1"/>
    </source>
</evidence>